<keyword evidence="2" id="KW-1185">Reference proteome</keyword>
<protein>
    <submittedName>
        <fullName evidence="1">Uncharacterized protein</fullName>
    </submittedName>
</protein>
<proteinExistence type="predicted"/>
<gene>
    <name evidence="1" type="ORF">BCR34DRAFT_114853</name>
</gene>
<accession>A0A1Y1YRX5</accession>
<dbReference type="AlphaFoldDB" id="A0A1Y1YRX5"/>
<organism evidence="1 2">
    <name type="scientific">Clohesyomyces aquaticus</name>
    <dbReference type="NCBI Taxonomy" id="1231657"/>
    <lineage>
        <taxon>Eukaryota</taxon>
        <taxon>Fungi</taxon>
        <taxon>Dikarya</taxon>
        <taxon>Ascomycota</taxon>
        <taxon>Pezizomycotina</taxon>
        <taxon>Dothideomycetes</taxon>
        <taxon>Pleosporomycetidae</taxon>
        <taxon>Pleosporales</taxon>
        <taxon>Lindgomycetaceae</taxon>
        <taxon>Clohesyomyces</taxon>
    </lineage>
</organism>
<dbReference type="Proteomes" id="UP000193144">
    <property type="component" value="Unassembled WGS sequence"/>
</dbReference>
<dbReference type="OrthoDB" id="3793262at2759"/>
<dbReference type="EMBL" id="MCFA01000185">
    <property type="protein sequence ID" value="ORY00315.1"/>
    <property type="molecule type" value="Genomic_DNA"/>
</dbReference>
<evidence type="ECO:0000313" key="1">
    <source>
        <dbReference type="EMBL" id="ORY00315.1"/>
    </source>
</evidence>
<name>A0A1Y1YRX5_9PLEO</name>
<sequence>MYHLVQAHSSYHLQYDGSNTIPTALYILVRIPRNSRAVHCSLRIRLSDGACVCFINSASPHSLETLMDRAVRQMELLQTCPLHILTFIIEERVPEYQIWHRSLWNSVSKLEAKTGMTPWAAIPTSTSTGHVDPDYKDFTNLLQEMHAANVELNLEETVLRFAEDLLLFCKKLIDVLEKSKLLAGVQDPLKPGHRASLEGQLEYNETILRFMRDKSRELLNRVNAQINVLRGIVSRTFELLD</sequence>
<evidence type="ECO:0000313" key="2">
    <source>
        <dbReference type="Proteomes" id="UP000193144"/>
    </source>
</evidence>
<comment type="caution">
    <text evidence="1">The sequence shown here is derived from an EMBL/GenBank/DDBJ whole genome shotgun (WGS) entry which is preliminary data.</text>
</comment>
<reference evidence="1 2" key="1">
    <citation type="submission" date="2016-07" db="EMBL/GenBank/DDBJ databases">
        <title>Pervasive Adenine N6-methylation of Active Genes in Fungi.</title>
        <authorList>
            <consortium name="DOE Joint Genome Institute"/>
            <person name="Mondo S.J."/>
            <person name="Dannebaum R.O."/>
            <person name="Kuo R.C."/>
            <person name="Labutti K."/>
            <person name="Haridas S."/>
            <person name="Kuo A."/>
            <person name="Salamov A."/>
            <person name="Ahrendt S.R."/>
            <person name="Lipzen A."/>
            <person name="Sullivan W."/>
            <person name="Andreopoulos W.B."/>
            <person name="Clum A."/>
            <person name="Lindquist E."/>
            <person name="Daum C."/>
            <person name="Ramamoorthy G.K."/>
            <person name="Gryganskyi A."/>
            <person name="Culley D."/>
            <person name="Magnuson J.K."/>
            <person name="James T.Y."/>
            <person name="O'Malley M.A."/>
            <person name="Stajich J.E."/>
            <person name="Spatafora J.W."/>
            <person name="Visel A."/>
            <person name="Grigoriev I.V."/>
        </authorList>
    </citation>
    <scope>NUCLEOTIDE SEQUENCE [LARGE SCALE GENOMIC DNA]</scope>
    <source>
        <strain evidence="1 2">CBS 115471</strain>
    </source>
</reference>